<dbReference type="InterPro" id="IPR036770">
    <property type="entry name" value="Ankyrin_rpt-contain_sf"/>
</dbReference>
<feature type="repeat" description="ANK" evidence="3">
    <location>
        <begin position="279"/>
        <end position="306"/>
    </location>
</feature>
<feature type="non-terminal residue" evidence="6">
    <location>
        <position position="355"/>
    </location>
</feature>
<evidence type="ECO:0000256" key="3">
    <source>
        <dbReference type="PROSITE-ProRule" id="PRU00023"/>
    </source>
</evidence>
<organism evidence="6 7">
    <name type="scientific">Byssothecium circinans</name>
    <dbReference type="NCBI Taxonomy" id="147558"/>
    <lineage>
        <taxon>Eukaryota</taxon>
        <taxon>Fungi</taxon>
        <taxon>Dikarya</taxon>
        <taxon>Ascomycota</taxon>
        <taxon>Pezizomycotina</taxon>
        <taxon>Dothideomycetes</taxon>
        <taxon>Pleosporomycetidae</taxon>
        <taxon>Pleosporales</taxon>
        <taxon>Massarineae</taxon>
        <taxon>Massarinaceae</taxon>
        <taxon>Byssothecium</taxon>
    </lineage>
</organism>
<dbReference type="EMBL" id="ML976990">
    <property type="protein sequence ID" value="KAF1957092.1"/>
    <property type="molecule type" value="Genomic_DNA"/>
</dbReference>
<dbReference type="OrthoDB" id="539213at2759"/>
<keyword evidence="5" id="KW-1133">Transmembrane helix</keyword>
<dbReference type="SUPFAM" id="SSF48403">
    <property type="entry name" value="Ankyrin repeat"/>
    <property type="match status" value="1"/>
</dbReference>
<accession>A0A6A5TZP8</accession>
<dbReference type="PROSITE" id="PS50088">
    <property type="entry name" value="ANK_REPEAT"/>
    <property type="match status" value="2"/>
</dbReference>
<keyword evidence="5" id="KW-0812">Transmembrane</keyword>
<feature type="transmembrane region" description="Helical" evidence="5">
    <location>
        <begin position="169"/>
        <end position="187"/>
    </location>
</feature>
<keyword evidence="7" id="KW-1185">Reference proteome</keyword>
<dbReference type="SMART" id="SM00248">
    <property type="entry name" value="ANK"/>
    <property type="match status" value="2"/>
</dbReference>
<dbReference type="Proteomes" id="UP000800035">
    <property type="component" value="Unassembled WGS sequence"/>
</dbReference>
<dbReference type="Gene3D" id="1.25.40.20">
    <property type="entry name" value="Ankyrin repeat-containing domain"/>
    <property type="match status" value="1"/>
</dbReference>
<sequence length="355" mass="38584">MSQSAGVPLQNLSPSAPVAPAVHPTPILPAIHPSSPNLPAQSQHNQPQHSSCWTKLKTCLPTRVQVMDMLLPVLSLLGLLVALIAFVPGFQGTKYGKESVRLAKESLELDVWQSKVAFRAWCQDEMDAGRTLTGRCEDAVSRPLPPPPHTKRSLLEAFLPNGTTSGISITRSVVAVVTGGALLFWLFKTVSTTTRCSNDDEVLPTSFRRNYYSQLFRSIGRSVRGDYPPPRAKKKETTQTQIFSPPDVSSIDFTFKGDDSGLRQRKPQGKQREPKWMELCQAAANGHEAVVRLLVDKGTNINAKDPYGLTALHQAAANGHEAVVQLLMNKGADVNAKSSSRLTALHQASANGHEA</sequence>
<dbReference type="Pfam" id="PF12796">
    <property type="entry name" value="Ank_2"/>
    <property type="match status" value="1"/>
</dbReference>
<name>A0A6A5TZP8_9PLEO</name>
<evidence type="ECO:0000256" key="4">
    <source>
        <dbReference type="SAM" id="MobiDB-lite"/>
    </source>
</evidence>
<dbReference type="InterPro" id="IPR002110">
    <property type="entry name" value="Ankyrin_rpt"/>
</dbReference>
<feature type="transmembrane region" description="Helical" evidence="5">
    <location>
        <begin position="70"/>
        <end position="90"/>
    </location>
</feature>
<evidence type="ECO:0000256" key="2">
    <source>
        <dbReference type="ARBA" id="ARBA00023043"/>
    </source>
</evidence>
<evidence type="ECO:0000313" key="6">
    <source>
        <dbReference type="EMBL" id="KAF1957092.1"/>
    </source>
</evidence>
<keyword evidence="1" id="KW-0677">Repeat</keyword>
<dbReference type="PANTHER" id="PTHR24171">
    <property type="entry name" value="ANKYRIN REPEAT DOMAIN-CONTAINING PROTEIN 39-RELATED"/>
    <property type="match status" value="1"/>
</dbReference>
<dbReference type="PROSITE" id="PS50297">
    <property type="entry name" value="ANK_REP_REGION"/>
    <property type="match status" value="1"/>
</dbReference>
<keyword evidence="5" id="KW-0472">Membrane</keyword>
<dbReference type="AlphaFoldDB" id="A0A6A5TZP8"/>
<gene>
    <name evidence="6" type="ORF">CC80DRAFT_547806</name>
</gene>
<evidence type="ECO:0000313" key="7">
    <source>
        <dbReference type="Proteomes" id="UP000800035"/>
    </source>
</evidence>
<feature type="repeat" description="ANK" evidence="3">
    <location>
        <begin position="307"/>
        <end position="339"/>
    </location>
</feature>
<keyword evidence="2 3" id="KW-0040">ANK repeat</keyword>
<reference evidence="6" key="1">
    <citation type="journal article" date="2020" name="Stud. Mycol.">
        <title>101 Dothideomycetes genomes: a test case for predicting lifestyles and emergence of pathogens.</title>
        <authorList>
            <person name="Haridas S."/>
            <person name="Albert R."/>
            <person name="Binder M."/>
            <person name="Bloem J."/>
            <person name="Labutti K."/>
            <person name="Salamov A."/>
            <person name="Andreopoulos B."/>
            <person name="Baker S."/>
            <person name="Barry K."/>
            <person name="Bills G."/>
            <person name="Bluhm B."/>
            <person name="Cannon C."/>
            <person name="Castanera R."/>
            <person name="Culley D."/>
            <person name="Daum C."/>
            <person name="Ezra D."/>
            <person name="Gonzalez J."/>
            <person name="Henrissat B."/>
            <person name="Kuo A."/>
            <person name="Liang C."/>
            <person name="Lipzen A."/>
            <person name="Lutzoni F."/>
            <person name="Magnuson J."/>
            <person name="Mondo S."/>
            <person name="Nolan M."/>
            <person name="Ohm R."/>
            <person name="Pangilinan J."/>
            <person name="Park H.-J."/>
            <person name="Ramirez L."/>
            <person name="Alfaro M."/>
            <person name="Sun H."/>
            <person name="Tritt A."/>
            <person name="Yoshinaga Y."/>
            <person name="Zwiers L.-H."/>
            <person name="Turgeon B."/>
            <person name="Goodwin S."/>
            <person name="Spatafora J."/>
            <person name="Crous P."/>
            <person name="Grigoriev I."/>
        </authorList>
    </citation>
    <scope>NUCLEOTIDE SEQUENCE</scope>
    <source>
        <strain evidence="6">CBS 675.92</strain>
    </source>
</reference>
<protein>
    <submittedName>
        <fullName evidence="6">Ankyrin</fullName>
    </submittedName>
</protein>
<feature type="region of interest" description="Disordered" evidence="4">
    <location>
        <begin position="223"/>
        <end position="243"/>
    </location>
</feature>
<proteinExistence type="predicted"/>
<evidence type="ECO:0000256" key="5">
    <source>
        <dbReference type="SAM" id="Phobius"/>
    </source>
</evidence>
<evidence type="ECO:0000256" key="1">
    <source>
        <dbReference type="ARBA" id="ARBA00022737"/>
    </source>
</evidence>